<accession>A0ABY5XZQ8</accession>
<dbReference type="Gene3D" id="3.90.950.20">
    <property type="entry name" value="CinA-like"/>
    <property type="match status" value="1"/>
</dbReference>
<reference evidence="2" key="1">
    <citation type="submission" date="2020-12" db="EMBL/GenBank/DDBJ databases">
        <title>Taurinivorans muris gen. nov., sp. nov., fundamental and realized metabolic niche of a ubiquitous sulfidogenic bacterium in the murine intestine.</title>
        <authorList>
            <person name="Ye H."/>
            <person name="Hanson B.T."/>
            <person name="Loy A."/>
        </authorList>
    </citation>
    <scope>NUCLEOTIDE SEQUENCE</scope>
    <source>
        <strain evidence="2">LT0009</strain>
    </source>
</reference>
<protein>
    <submittedName>
        <fullName evidence="2">CinA family protein</fullName>
    </submittedName>
</protein>
<feature type="domain" description="CinA C-terminal" evidence="1">
    <location>
        <begin position="41"/>
        <end position="167"/>
    </location>
</feature>
<gene>
    <name evidence="2" type="ORF">JBF11_08010</name>
</gene>
<organism evidence="2 3">
    <name type="scientific">Taurinivorans muris</name>
    <dbReference type="NCBI Taxonomy" id="2787751"/>
    <lineage>
        <taxon>Bacteria</taxon>
        <taxon>Pseudomonadati</taxon>
        <taxon>Thermodesulfobacteriota</taxon>
        <taxon>Desulfovibrionia</taxon>
        <taxon>Desulfovibrionales</taxon>
        <taxon>Desulfovibrionaceae</taxon>
        <taxon>Taurinivorans</taxon>
    </lineage>
</organism>
<keyword evidence="3" id="KW-1185">Reference proteome</keyword>
<dbReference type="RefSeq" id="WP_334314967.1">
    <property type="nucleotide sequence ID" value="NZ_CP065938.1"/>
</dbReference>
<dbReference type="EMBL" id="CP065938">
    <property type="protein sequence ID" value="UWX05387.1"/>
    <property type="molecule type" value="Genomic_DNA"/>
</dbReference>
<dbReference type="InterPro" id="IPR008136">
    <property type="entry name" value="CinA_C"/>
</dbReference>
<dbReference type="NCBIfam" id="TIGR00199">
    <property type="entry name" value="PncC_domain"/>
    <property type="match status" value="1"/>
</dbReference>
<dbReference type="Proteomes" id="UP001058120">
    <property type="component" value="Chromosome"/>
</dbReference>
<dbReference type="InterPro" id="IPR036653">
    <property type="entry name" value="CinA-like_C"/>
</dbReference>
<evidence type="ECO:0000313" key="3">
    <source>
        <dbReference type="Proteomes" id="UP001058120"/>
    </source>
</evidence>
<evidence type="ECO:0000259" key="1">
    <source>
        <dbReference type="Pfam" id="PF02464"/>
    </source>
</evidence>
<sequence length="241" mass="25969">MSDFIAGMPASQDKTLGSSLAENSAKNALFDFYRMSACLSHELGILLPQFKMRLAVAESCTSGLLGAAVTQISGASAWFEGGVLTYSNELKHSLLGVEKKVLKTFGAVSIPTVCQMAGGVCSAAKSHIGLSVSGIAGPNGGNDEKPVGTVFIGLSLPKDFSVLRKKIKIKKGQALENGMEQNWLKSCQLMKHIYLQNESKPVLLGAFETRARHFLFEGNRESIRQSAVLMALYFAYENLID</sequence>
<dbReference type="SUPFAM" id="SSF142433">
    <property type="entry name" value="CinA-like"/>
    <property type="match status" value="1"/>
</dbReference>
<name>A0ABY5XZQ8_9BACT</name>
<proteinExistence type="predicted"/>
<dbReference type="Pfam" id="PF02464">
    <property type="entry name" value="CinA"/>
    <property type="match status" value="1"/>
</dbReference>
<evidence type="ECO:0000313" key="2">
    <source>
        <dbReference type="EMBL" id="UWX05387.1"/>
    </source>
</evidence>